<feature type="compositionally biased region" description="Low complexity" evidence="1">
    <location>
        <begin position="727"/>
        <end position="744"/>
    </location>
</feature>
<feature type="compositionally biased region" description="Basic residues" evidence="1">
    <location>
        <begin position="745"/>
        <end position="754"/>
    </location>
</feature>
<dbReference type="AlphaFoldDB" id="F2UMV5"/>
<reference evidence="3" key="1">
    <citation type="submission" date="2009-08" db="EMBL/GenBank/DDBJ databases">
        <title>Annotation of Salpingoeca rosetta.</title>
        <authorList>
            <consortium name="The Broad Institute Genome Sequencing Platform"/>
            <person name="Russ C."/>
            <person name="Cuomo C."/>
            <person name="Burger G."/>
            <person name="Gray M.W."/>
            <person name="Holland P.W.H."/>
            <person name="King N."/>
            <person name="Lang F.B.F."/>
            <person name="Roger A.J."/>
            <person name="Ruiz-Trillo I."/>
            <person name="Young S.K."/>
            <person name="Zeng Q."/>
            <person name="Gargeya S."/>
            <person name="Alvarado L."/>
            <person name="Berlin A."/>
            <person name="Chapman S.B."/>
            <person name="Chen Z."/>
            <person name="Freedman E."/>
            <person name="Gellesch M."/>
            <person name="Goldberg J."/>
            <person name="Griggs A."/>
            <person name="Gujja S."/>
            <person name="Heilman E."/>
            <person name="Heiman D."/>
            <person name="Howarth C."/>
            <person name="Mehta T."/>
            <person name="Neiman D."/>
            <person name="Pearson M."/>
            <person name="Roberts A."/>
            <person name="Saif S."/>
            <person name="Shea T."/>
            <person name="Shenoy N."/>
            <person name="Sisk P."/>
            <person name="Stolte C."/>
            <person name="Sykes S."/>
            <person name="White J."/>
            <person name="Yandava C."/>
            <person name="Haas B."/>
            <person name="Nusbaum C."/>
            <person name="Birren B."/>
        </authorList>
    </citation>
    <scope>NUCLEOTIDE SEQUENCE [LARGE SCALE GENOMIC DNA]</scope>
    <source>
        <strain evidence="3">ATCC 50818</strain>
    </source>
</reference>
<dbReference type="OrthoDB" id="10067569at2759"/>
<dbReference type="GO" id="GO:0005737">
    <property type="term" value="C:cytoplasm"/>
    <property type="evidence" value="ECO:0007669"/>
    <property type="project" value="TreeGrafter"/>
</dbReference>
<dbReference type="eggNOG" id="KOG4262">
    <property type="taxonomic scope" value="Eukaryota"/>
</dbReference>
<dbReference type="Proteomes" id="UP000007799">
    <property type="component" value="Unassembled WGS sequence"/>
</dbReference>
<feature type="domain" description="Integrator complex subunit 3 N-terminal" evidence="2">
    <location>
        <begin position="59"/>
        <end position="214"/>
    </location>
</feature>
<evidence type="ECO:0000313" key="4">
    <source>
        <dbReference type="Proteomes" id="UP000007799"/>
    </source>
</evidence>
<proteinExistence type="predicted"/>
<dbReference type="RefSeq" id="XP_004989403.1">
    <property type="nucleotide sequence ID" value="XM_004989346.1"/>
</dbReference>
<protein>
    <recommendedName>
        <fullName evidence="2">Integrator complex subunit 3 N-terminal domain-containing protein</fullName>
    </recommendedName>
</protein>
<dbReference type="STRING" id="946362.F2UMV5"/>
<dbReference type="InParanoid" id="F2UMV5"/>
<dbReference type="InterPro" id="IPR045334">
    <property type="entry name" value="INTS3"/>
</dbReference>
<dbReference type="PANTHER" id="PTHR13587">
    <property type="entry name" value="INTEGRATOR COMPLEX SUBUNIT 3"/>
    <property type="match status" value="1"/>
</dbReference>
<feature type="region of interest" description="Disordered" evidence="1">
    <location>
        <begin position="705"/>
        <end position="754"/>
    </location>
</feature>
<organism evidence="4">
    <name type="scientific">Salpingoeca rosetta (strain ATCC 50818 / BSB-021)</name>
    <dbReference type="NCBI Taxonomy" id="946362"/>
    <lineage>
        <taxon>Eukaryota</taxon>
        <taxon>Choanoflagellata</taxon>
        <taxon>Craspedida</taxon>
        <taxon>Salpingoecidae</taxon>
        <taxon>Salpingoeca</taxon>
    </lineage>
</organism>
<name>F2UMV5_SALR5</name>
<dbReference type="GeneID" id="16069948"/>
<dbReference type="PANTHER" id="PTHR13587:SF7">
    <property type="entry name" value="INTEGRATOR COMPLEX SUBUNIT 3"/>
    <property type="match status" value="1"/>
</dbReference>
<keyword evidence="4" id="KW-1185">Reference proteome</keyword>
<evidence type="ECO:0000313" key="3">
    <source>
        <dbReference type="EMBL" id="EGD78454.1"/>
    </source>
</evidence>
<gene>
    <name evidence="3" type="ORF">PTSG_09149</name>
</gene>
<dbReference type="InterPro" id="IPR019333">
    <property type="entry name" value="INTS3_N"/>
</dbReference>
<dbReference type="EMBL" id="GL832983">
    <property type="protein sequence ID" value="EGD78454.1"/>
    <property type="molecule type" value="Genomic_DNA"/>
</dbReference>
<sequence length="966" mass="106004">MAKRRRTTTTASSLLDAKDRLDASWEKAHEELCAATQGVSEADAQLRLLEQASVSKQKRDMFVVGLLYTILVDASQAPRAWADLAAIGQADHTVLVRNVGYLAQDKFPRLRASCQTQLLWLIDQMLESRIPDMHDVFVCALRQLSSNTATNKTRTGLLRQLLKIMSAHSQFLAGRRETVQACVYVLLRLMVEHHCIEALHPLRDAEIAQHIPLASEFPHSTIFITTTTVVGSIASVLFTRSSRRVIAMRIPPLVEAHLMFILTHLHTCEATKHVRWFTERHVGGEWAEPLVADLIRFICCNYHPSNKVLASPIVKRFEVVLQLLMSCSTNAGGQNAKLALFFDLLVFERGDNIMNIEPGILLLRHTSRNHPAVWATLIDFLVLIAAHLHPPIAQRVRRSVALGFNTAVWRSGRLMFFDGLIEQFGMSKTRSFSQLFDRIMTRLEEVAGKPGKESDAAFCASLAGALLPAVLVCLDDFGHSSADAIRETPLYMWPQLPEFPLPPASHHVLIARALDAQASQQTKFAALAQQLLSQLTAREPRMSLHVLLVALRDRSSRQRPQDSTAMRTYMRLHDKTNMRQLVEPVLRDISTAAADLPPLVDPLLLHAVHALGVACVSCNPVLLHALCARLSVRGWSALCHALSCIALPKLLVGDDQRDNDSDAQQPVASSYPAMPPPSAPVRLQRRVRRLWQTVIAAMALAGTAATTSTTDSASPPREYEADSGDGAALSATASHANASPNQHNHQQHHHSRRRWGIAASAAVRHRLMEVMDLELCMVDPAFSLEVVRQAPPAAAVHFHSAIARILTRLGPTAATLRLVIALQSSCAHVTASVVGVWAQQQAGQLFEAARTLLTHVEADVVREEKQRKDGDGGGDGDETGKVDASGGSPSPSWLWLNELNAFCKETTRGSNIISLVRGTLVKDLAVRETLVAIFTAAPPSWRTDFAALLSLSGIHTSSSSTTSTTQ</sequence>
<feature type="compositionally biased region" description="Low complexity" evidence="1">
    <location>
        <begin position="705"/>
        <end position="714"/>
    </location>
</feature>
<feature type="region of interest" description="Disordered" evidence="1">
    <location>
        <begin position="656"/>
        <end position="679"/>
    </location>
</feature>
<dbReference type="KEGG" id="sre:PTSG_09149"/>
<dbReference type="Pfam" id="PF10189">
    <property type="entry name" value="Ints3_N"/>
    <property type="match status" value="2"/>
</dbReference>
<accession>F2UMV5</accession>
<feature type="region of interest" description="Disordered" evidence="1">
    <location>
        <begin position="863"/>
        <end position="889"/>
    </location>
</feature>
<feature type="domain" description="Integrator complex subunit 3 N-terminal" evidence="2">
    <location>
        <begin position="231"/>
        <end position="407"/>
    </location>
</feature>
<evidence type="ECO:0000256" key="1">
    <source>
        <dbReference type="SAM" id="MobiDB-lite"/>
    </source>
</evidence>
<evidence type="ECO:0000259" key="2">
    <source>
        <dbReference type="Pfam" id="PF10189"/>
    </source>
</evidence>